<dbReference type="InterPro" id="IPR008228">
    <property type="entry name" value="UCP006173"/>
</dbReference>
<dbReference type="PANTHER" id="PTHR37421">
    <property type="entry name" value="UPF0260 PROTEIN YCGN"/>
    <property type="match status" value="1"/>
</dbReference>
<evidence type="ECO:0000313" key="2">
    <source>
        <dbReference type="Proteomes" id="UP000466966"/>
    </source>
</evidence>
<accession>A0A844Z1U5</accession>
<dbReference type="PIRSF" id="PIRSF006173">
    <property type="entry name" value="UCP006173"/>
    <property type="match status" value="1"/>
</dbReference>
<gene>
    <name evidence="1" type="ORF">GRI99_17835</name>
</gene>
<sequence length="156" mass="17620">MGAMRDRFWELPIDALTRDEWEALCDGCGRCCLHKLEDEDTGEVAETNVACRLLDTATAQCSNYRHRKAFVPDCLRLTPELVRRVPWLPPSCAYRRRADGDPIPDWHPLLTGDDKAMKAAGACVAGRCISEDVAGPLEHHLVDWGDRPPLGKRRRR</sequence>
<reference evidence="1 2" key="1">
    <citation type="submission" date="2019-12" db="EMBL/GenBank/DDBJ databases">
        <title>Genomic-based taxomic classification of the family Erythrobacteraceae.</title>
        <authorList>
            <person name="Xu L."/>
        </authorList>
    </citation>
    <scope>NUCLEOTIDE SEQUENCE [LARGE SCALE GENOMIC DNA]</scope>
    <source>
        <strain evidence="1 2">M0322</strain>
    </source>
</reference>
<dbReference type="NCBIfam" id="NF003501">
    <property type="entry name" value="PRK05170.1-5"/>
    <property type="match status" value="1"/>
</dbReference>
<keyword evidence="2" id="KW-1185">Reference proteome</keyword>
<dbReference type="InterPro" id="IPR005358">
    <property type="entry name" value="Puta_zinc/iron-chelating_dom"/>
</dbReference>
<comment type="caution">
    <text evidence="1">The sequence shown here is derived from an EMBL/GenBank/DDBJ whole genome shotgun (WGS) entry which is preliminary data.</text>
</comment>
<dbReference type="Proteomes" id="UP000466966">
    <property type="component" value="Unassembled WGS sequence"/>
</dbReference>
<dbReference type="OrthoDB" id="9786855at2"/>
<dbReference type="PANTHER" id="PTHR37421:SF1">
    <property type="entry name" value="UPF0260 PROTEIN YCGN"/>
    <property type="match status" value="1"/>
</dbReference>
<dbReference type="Pfam" id="PF03692">
    <property type="entry name" value="CxxCxxCC"/>
    <property type="match status" value="1"/>
</dbReference>
<protein>
    <submittedName>
        <fullName evidence="1">YcgN family cysteine cluster protein</fullName>
    </submittedName>
</protein>
<proteinExistence type="predicted"/>
<organism evidence="1 2">
    <name type="scientific">Alteraurantiacibacter buctensis</name>
    <dbReference type="NCBI Taxonomy" id="1503981"/>
    <lineage>
        <taxon>Bacteria</taxon>
        <taxon>Pseudomonadati</taxon>
        <taxon>Pseudomonadota</taxon>
        <taxon>Alphaproteobacteria</taxon>
        <taxon>Sphingomonadales</taxon>
        <taxon>Erythrobacteraceae</taxon>
        <taxon>Alteraurantiacibacter</taxon>
    </lineage>
</organism>
<dbReference type="NCBIfam" id="NF003507">
    <property type="entry name" value="PRK05170.2-5"/>
    <property type="match status" value="1"/>
</dbReference>
<dbReference type="EMBL" id="WTYV01000010">
    <property type="protein sequence ID" value="MXO73482.1"/>
    <property type="molecule type" value="Genomic_DNA"/>
</dbReference>
<evidence type="ECO:0000313" key="1">
    <source>
        <dbReference type="EMBL" id="MXO73482.1"/>
    </source>
</evidence>
<name>A0A844Z1U5_9SPHN</name>
<dbReference type="RefSeq" id="WP_160773411.1">
    <property type="nucleotide sequence ID" value="NZ_WTYV01000010.1"/>
</dbReference>
<dbReference type="AlphaFoldDB" id="A0A844Z1U5"/>